<keyword evidence="1" id="KW-1133">Transmembrane helix</keyword>
<comment type="caution">
    <text evidence="2">The sequence shown here is derived from an EMBL/GenBank/DDBJ whole genome shotgun (WGS) entry which is preliminary data.</text>
</comment>
<name>X1AZV3_9ZZZZ</name>
<evidence type="ECO:0000256" key="1">
    <source>
        <dbReference type="SAM" id="Phobius"/>
    </source>
</evidence>
<gene>
    <name evidence="2" type="ORF">S01H4_24922</name>
</gene>
<proteinExistence type="predicted"/>
<protein>
    <submittedName>
        <fullName evidence="2">Uncharacterized protein</fullName>
    </submittedName>
</protein>
<keyword evidence="1" id="KW-0472">Membrane</keyword>
<dbReference type="EMBL" id="BART01011790">
    <property type="protein sequence ID" value="GAG88869.1"/>
    <property type="molecule type" value="Genomic_DNA"/>
</dbReference>
<feature type="transmembrane region" description="Helical" evidence="1">
    <location>
        <begin position="119"/>
        <end position="142"/>
    </location>
</feature>
<evidence type="ECO:0000313" key="2">
    <source>
        <dbReference type="EMBL" id="GAG88869.1"/>
    </source>
</evidence>
<sequence>MELKKYLNIYILGVIGSVILIGIFSYYPNGLNFTDWQPGWYLQTPSSMEEIGGILEYPHLRLLSTANKQDFFVIPGMPSFLIRGTSANMFYNQGMSLLIISIFFYYIDIKENSNNFTKMLIYFGKTSLSLFLIHFLFIPLYFNQYNVAIFLVVSL</sequence>
<reference evidence="2" key="1">
    <citation type="journal article" date="2014" name="Front. Microbiol.">
        <title>High frequency of phylogenetically diverse reductive dehalogenase-homologous genes in deep subseafloor sedimentary metagenomes.</title>
        <authorList>
            <person name="Kawai M."/>
            <person name="Futagami T."/>
            <person name="Toyoda A."/>
            <person name="Takaki Y."/>
            <person name="Nishi S."/>
            <person name="Hori S."/>
            <person name="Arai W."/>
            <person name="Tsubouchi T."/>
            <person name="Morono Y."/>
            <person name="Uchiyama I."/>
            <person name="Ito T."/>
            <person name="Fujiyama A."/>
            <person name="Inagaki F."/>
            <person name="Takami H."/>
        </authorList>
    </citation>
    <scope>NUCLEOTIDE SEQUENCE</scope>
    <source>
        <strain evidence="2">Expedition CK06-06</strain>
    </source>
</reference>
<accession>X1AZV3</accession>
<feature type="non-terminal residue" evidence="2">
    <location>
        <position position="155"/>
    </location>
</feature>
<feature type="transmembrane region" description="Helical" evidence="1">
    <location>
        <begin position="7"/>
        <end position="27"/>
    </location>
</feature>
<keyword evidence="1" id="KW-0812">Transmembrane</keyword>
<dbReference type="AlphaFoldDB" id="X1AZV3"/>
<feature type="transmembrane region" description="Helical" evidence="1">
    <location>
        <begin position="89"/>
        <end position="107"/>
    </location>
</feature>
<organism evidence="2">
    <name type="scientific">marine sediment metagenome</name>
    <dbReference type="NCBI Taxonomy" id="412755"/>
    <lineage>
        <taxon>unclassified sequences</taxon>
        <taxon>metagenomes</taxon>
        <taxon>ecological metagenomes</taxon>
    </lineage>
</organism>